<keyword evidence="3" id="KW-1185">Reference proteome</keyword>
<dbReference type="HOGENOM" id="CLU_028123_2_1_1"/>
<dbReference type="PANTHER" id="PTHR42923:SF17">
    <property type="entry name" value="AMINE OXIDASE DOMAIN-CONTAINING PROTEIN"/>
    <property type="match status" value="1"/>
</dbReference>
<name>S8G4J3_FOMSC</name>
<sequence>MKVAVIGSGVSGLAATWVLNEYSDHEVHLYEADARPGGHANTVSFTTPGDDSMDGHGYSHTHTTQIVFNPSTYPNFLRFLRLDAETRSCIQATDMTFSVSRDRGAFEWGGASLGAVFCQPQHLLDPGHWRLIYDIVRFNACARRLLDPRRRSSYAPDISIGKYLRREGYSSSFINNYLVPMTAAIWSTPPDKCALDFPAHTLVQFMYNHHLLQIFGKPSWLTLRGGSGVYVKRILSKLPAPQLHLAAPIQSVRTSEHHGAELNTASGETSVYDHIIFACHSDTALNILRAGGTLTHQEQTILGAFEWNTNVAVLHNDSALMPKRRVAWSCWNYLTESEAKEDGGKKEKVDRVSLTDWMNALQHIPEETFGPVLVTLNPPFEPDPSRVVGRYQYDHPVLGSEAVRAQNEISKIQGKRGFSFAGAWLKYGFHEDGFTSGMRAAAALLQQPSSANVDTPDSKAQLPFEILDADRGWEDETHAKLLALFFDLFEGTRLRAVIGAVLSWGLFVLGRLLALVGLDVAAQVDIQDRRNV</sequence>
<evidence type="ECO:0000313" key="2">
    <source>
        <dbReference type="EMBL" id="EPT05150.1"/>
    </source>
</evidence>
<dbReference type="Proteomes" id="UP000015241">
    <property type="component" value="Unassembled WGS sequence"/>
</dbReference>
<keyword evidence="1" id="KW-0472">Membrane</keyword>
<dbReference type="EMBL" id="KE504124">
    <property type="protein sequence ID" value="EPT05150.1"/>
    <property type="molecule type" value="Genomic_DNA"/>
</dbReference>
<dbReference type="Gene3D" id="3.50.50.60">
    <property type="entry name" value="FAD/NAD(P)-binding domain"/>
    <property type="match status" value="1"/>
</dbReference>
<dbReference type="InParanoid" id="S8G4J3"/>
<dbReference type="eggNOG" id="ENOG502QSMW">
    <property type="taxonomic scope" value="Eukaryota"/>
</dbReference>
<gene>
    <name evidence="2" type="ORF">FOMPIDRAFT_43495</name>
</gene>
<protein>
    <submittedName>
        <fullName evidence="2">FAD/NAD-binding domain-containing protein</fullName>
    </submittedName>
</protein>
<organism evidence="2 3">
    <name type="scientific">Fomitopsis schrenkii</name>
    <name type="common">Brown rot fungus</name>
    <dbReference type="NCBI Taxonomy" id="2126942"/>
    <lineage>
        <taxon>Eukaryota</taxon>
        <taxon>Fungi</taxon>
        <taxon>Dikarya</taxon>
        <taxon>Basidiomycota</taxon>
        <taxon>Agaricomycotina</taxon>
        <taxon>Agaricomycetes</taxon>
        <taxon>Polyporales</taxon>
        <taxon>Fomitopsis</taxon>
    </lineage>
</organism>
<dbReference type="STRING" id="743788.S8G4J3"/>
<reference evidence="2 3" key="1">
    <citation type="journal article" date="2012" name="Science">
        <title>The Paleozoic origin of enzymatic lignin decomposition reconstructed from 31 fungal genomes.</title>
        <authorList>
            <person name="Floudas D."/>
            <person name="Binder M."/>
            <person name="Riley R."/>
            <person name="Barry K."/>
            <person name="Blanchette R.A."/>
            <person name="Henrissat B."/>
            <person name="Martinez A.T."/>
            <person name="Otillar R."/>
            <person name="Spatafora J.W."/>
            <person name="Yadav J.S."/>
            <person name="Aerts A."/>
            <person name="Benoit I."/>
            <person name="Boyd A."/>
            <person name="Carlson A."/>
            <person name="Copeland A."/>
            <person name="Coutinho P.M."/>
            <person name="de Vries R.P."/>
            <person name="Ferreira P."/>
            <person name="Findley K."/>
            <person name="Foster B."/>
            <person name="Gaskell J."/>
            <person name="Glotzer D."/>
            <person name="Gorecki P."/>
            <person name="Heitman J."/>
            <person name="Hesse C."/>
            <person name="Hori C."/>
            <person name="Igarashi K."/>
            <person name="Jurgens J.A."/>
            <person name="Kallen N."/>
            <person name="Kersten P."/>
            <person name="Kohler A."/>
            <person name="Kuees U."/>
            <person name="Kumar T.K.A."/>
            <person name="Kuo A."/>
            <person name="LaButti K."/>
            <person name="Larrondo L.F."/>
            <person name="Lindquist E."/>
            <person name="Ling A."/>
            <person name="Lombard V."/>
            <person name="Lucas S."/>
            <person name="Lundell T."/>
            <person name="Martin R."/>
            <person name="McLaughlin D.J."/>
            <person name="Morgenstern I."/>
            <person name="Morin E."/>
            <person name="Murat C."/>
            <person name="Nagy L.G."/>
            <person name="Nolan M."/>
            <person name="Ohm R.A."/>
            <person name="Patyshakuliyeva A."/>
            <person name="Rokas A."/>
            <person name="Ruiz-Duenas F.J."/>
            <person name="Sabat G."/>
            <person name="Salamov A."/>
            <person name="Samejima M."/>
            <person name="Schmutz J."/>
            <person name="Slot J.C."/>
            <person name="St John F."/>
            <person name="Stenlid J."/>
            <person name="Sun H."/>
            <person name="Sun S."/>
            <person name="Syed K."/>
            <person name="Tsang A."/>
            <person name="Wiebenga A."/>
            <person name="Young D."/>
            <person name="Pisabarro A."/>
            <person name="Eastwood D.C."/>
            <person name="Martin F."/>
            <person name="Cullen D."/>
            <person name="Grigoriev I.V."/>
            <person name="Hibbett D.S."/>
        </authorList>
    </citation>
    <scope>NUCLEOTIDE SEQUENCE</scope>
    <source>
        <strain evidence="3">FP-58527</strain>
    </source>
</reference>
<feature type="transmembrane region" description="Helical" evidence="1">
    <location>
        <begin position="501"/>
        <end position="522"/>
    </location>
</feature>
<dbReference type="AlphaFoldDB" id="S8G4J3"/>
<dbReference type="SUPFAM" id="SSF51905">
    <property type="entry name" value="FAD/NAD(P)-binding domain"/>
    <property type="match status" value="1"/>
</dbReference>
<dbReference type="InterPro" id="IPR036188">
    <property type="entry name" value="FAD/NAD-bd_sf"/>
</dbReference>
<proteinExistence type="predicted"/>
<keyword evidence="1" id="KW-1133">Transmembrane helix</keyword>
<dbReference type="InterPro" id="IPR050464">
    <property type="entry name" value="Zeta_carotene_desat/Oxidored"/>
</dbReference>
<keyword evidence="1" id="KW-0812">Transmembrane</keyword>
<evidence type="ECO:0000256" key="1">
    <source>
        <dbReference type="SAM" id="Phobius"/>
    </source>
</evidence>
<accession>S8G4J3</accession>
<dbReference type="FunFam" id="1.10.405.20:FF:000001">
    <property type="entry name" value="Amine oxidase"/>
    <property type="match status" value="1"/>
</dbReference>
<dbReference type="OrthoDB" id="5977668at2759"/>
<evidence type="ECO:0000313" key="3">
    <source>
        <dbReference type="Proteomes" id="UP000015241"/>
    </source>
</evidence>
<dbReference type="Pfam" id="PF13450">
    <property type="entry name" value="NAD_binding_8"/>
    <property type="match status" value="1"/>
</dbReference>
<dbReference type="PANTHER" id="PTHR42923">
    <property type="entry name" value="PROTOPORPHYRINOGEN OXIDASE"/>
    <property type="match status" value="1"/>
</dbReference>
<dbReference type="GO" id="GO:0016491">
    <property type="term" value="F:oxidoreductase activity"/>
    <property type="evidence" value="ECO:0007669"/>
    <property type="project" value="TreeGrafter"/>
</dbReference>